<dbReference type="GO" id="GO:0043162">
    <property type="term" value="P:ubiquitin-dependent protein catabolic process via the multivesicular body sorting pathway"/>
    <property type="evidence" value="ECO:0007669"/>
    <property type="project" value="InterPro"/>
</dbReference>
<feature type="domain" description="UBA" evidence="2">
    <location>
        <begin position="299"/>
        <end position="347"/>
    </location>
</feature>
<dbReference type="PANTHER" id="PTHR15960">
    <property type="entry name" value="LD44032P"/>
    <property type="match status" value="1"/>
</dbReference>
<dbReference type="PANTHER" id="PTHR15960:SF5">
    <property type="entry name" value="LD44032P"/>
    <property type="match status" value="1"/>
</dbReference>
<evidence type="ECO:0000256" key="1">
    <source>
        <dbReference type="SAM" id="MobiDB-lite"/>
    </source>
</evidence>
<dbReference type="PROSITE" id="PS50030">
    <property type="entry name" value="UBA"/>
    <property type="match status" value="1"/>
</dbReference>
<evidence type="ECO:0000259" key="2">
    <source>
        <dbReference type="PROSITE" id="PS50030"/>
    </source>
</evidence>
<keyword evidence="3" id="KW-1185">Reference proteome</keyword>
<organism evidence="3 4">
    <name type="scientific">Mesorhabditis belari</name>
    <dbReference type="NCBI Taxonomy" id="2138241"/>
    <lineage>
        <taxon>Eukaryota</taxon>
        <taxon>Metazoa</taxon>
        <taxon>Ecdysozoa</taxon>
        <taxon>Nematoda</taxon>
        <taxon>Chromadorea</taxon>
        <taxon>Rhabditida</taxon>
        <taxon>Rhabditina</taxon>
        <taxon>Rhabditomorpha</taxon>
        <taxon>Rhabditoidea</taxon>
        <taxon>Rhabditidae</taxon>
        <taxon>Mesorhabditinae</taxon>
        <taxon>Mesorhabditis</taxon>
    </lineage>
</organism>
<dbReference type="GO" id="GO:0000813">
    <property type="term" value="C:ESCRT I complex"/>
    <property type="evidence" value="ECO:0007669"/>
    <property type="project" value="InterPro"/>
</dbReference>
<dbReference type="Proteomes" id="UP000887575">
    <property type="component" value="Unassembled WGS sequence"/>
</dbReference>
<feature type="compositionally biased region" description="Polar residues" evidence="1">
    <location>
        <begin position="199"/>
        <end position="210"/>
    </location>
</feature>
<dbReference type="AlphaFoldDB" id="A0AAF3F1T0"/>
<evidence type="ECO:0000313" key="4">
    <source>
        <dbReference type="WBParaSite" id="MBELARI_LOCUS20487"/>
    </source>
</evidence>
<accession>A0AAF3F1T0</accession>
<proteinExistence type="predicted"/>
<dbReference type="WBParaSite" id="MBELARI_LOCUS20487">
    <property type="protein sequence ID" value="MBELARI_LOCUS20487"/>
    <property type="gene ID" value="MBELARI_LOCUS20487"/>
</dbReference>
<dbReference type="InterPro" id="IPR038870">
    <property type="entry name" value="UBAP1"/>
</dbReference>
<name>A0AAF3F1T0_9BILA</name>
<dbReference type="InterPro" id="IPR015940">
    <property type="entry name" value="UBA"/>
</dbReference>
<protein>
    <submittedName>
        <fullName evidence="4">UBA domain-containing protein</fullName>
    </submittedName>
</protein>
<dbReference type="GO" id="GO:0043130">
    <property type="term" value="F:ubiquitin binding"/>
    <property type="evidence" value="ECO:0007669"/>
    <property type="project" value="InterPro"/>
</dbReference>
<sequence>MTDRFHDYIRDMPMQIGRKFMPGRQINLPTAPLLRLRENQLTYNFEKELLARQQYDDSLKVAELENSAHSSGSDDSKSDATVPATSTAGFLSNEVLLPSKFAPPQTISPAKEKSKNANSNFDDLESRGCSIFDDLELKTIDDRAVLSQVLSKIAINPVASANTEVCRGKDTVSLATNGMVSFSAHTKNGETPQPGRETSGGSTPQSGISNTPPPIPGHQSVAYRPAIPTRSPPVELPAIAQLRARLLAKGYRGNIVTITLERLPRERIQFIEYYMKGMRSLEKLDVNIVETLDFLVSCQLDDKQKISDYGSVAAQIVQMGFPASRTFAAVKSKSGDKVAALDSLLAEQR</sequence>
<evidence type="ECO:0000313" key="3">
    <source>
        <dbReference type="Proteomes" id="UP000887575"/>
    </source>
</evidence>
<feature type="region of interest" description="Disordered" evidence="1">
    <location>
        <begin position="101"/>
        <end position="123"/>
    </location>
</feature>
<feature type="region of interest" description="Disordered" evidence="1">
    <location>
        <begin position="183"/>
        <end position="227"/>
    </location>
</feature>
<reference evidence="4" key="1">
    <citation type="submission" date="2024-02" db="UniProtKB">
        <authorList>
            <consortium name="WormBaseParasite"/>
        </authorList>
    </citation>
    <scope>IDENTIFICATION</scope>
</reference>